<gene>
    <name evidence="4" type="ORF">B0H65DRAFT_452332</name>
</gene>
<name>A0AAE0JQD0_9PEZI</name>
<feature type="compositionally biased region" description="Basic and acidic residues" evidence="1">
    <location>
        <begin position="329"/>
        <end position="343"/>
    </location>
</feature>
<evidence type="ECO:0000256" key="1">
    <source>
        <dbReference type="SAM" id="MobiDB-lite"/>
    </source>
</evidence>
<evidence type="ECO:0000313" key="5">
    <source>
        <dbReference type="Proteomes" id="UP001278500"/>
    </source>
</evidence>
<reference evidence="4" key="2">
    <citation type="submission" date="2023-06" db="EMBL/GenBank/DDBJ databases">
        <authorList>
            <consortium name="Lawrence Berkeley National Laboratory"/>
            <person name="Haridas S."/>
            <person name="Hensen N."/>
            <person name="Bonometti L."/>
            <person name="Westerberg I."/>
            <person name="Brannstrom I.O."/>
            <person name="Guillou S."/>
            <person name="Cros-Aarteil S."/>
            <person name="Calhoun S."/>
            <person name="Kuo A."/>
            <person name="Mondo S."/>
            <person name="Pangilinan J."/>
            <person name="Riley R."/>
            <person name="Labutti K."/>
            <person name="Andreopoulos B."/>
            <person name="Lipzen A."/>
            <person name="Chen C."/>
            <person name="Yanf M."/>
            <person name="Daum C."/>
            <person name="Ng V."/>
            <person name="Clum A."/>
            <person name="Steindorff A."/>
            <person name="Ohm R."/>
            <person name="Martin F."/>
            <person name="Silar P."/>
            <person name="Natvig D."/>
            <person name="Lalanne C."/>
            <person name="Gautier V."/>
            <person name="Ament-Velasquez S.L."/>
            <person name="Kruys A."/>
            <person name="Hutchinson M.I."/>
            <person name="Powell A.J."/>
            <person name="Barry K."/>
            <person name="Miller A.N."/>
            <person name="Grigoriev I.V."/>
            <person name="Debuchy R."/>
            <person name="Gladieux P."/>
            <person name="Thoren M.H."/>
            <person name="Johannesson H."/>
        </authorList>
    </citation>
    <scope>NUCLEOTIDE SEQUENCE</scope>
    <source>
        <strain evidence="4">CBS 560.94</strain>
    </source>
</reference>
<dbReference type="GeneID" id="87863250"/>
<dbReference type="PANTHER" id="PTHR42085:SF4">
    <property type="entry name" value="F-BOX DOMAIN-CONTAINING PROTEIN"/>
    <property type="match status" value="1"/>
</dbReference>
<feature type="region of interest" description="Disordered" evidence="1">
    <location>
        <begin position="317"/>
        <end position="343"/>
    </location>
</feature>
<evidence type="ECO:0000256" key="2">
    <source>
        <dbReference type="SAM" id="Phobius"/>
    </source>
</evidence>
<reference evidence="4" key="1">
    <citation type="journal article" date="2023" name="Mol. Phylogenet. Evol.">
        <title>Genome-scale phylogeny and comparative genomics of the fungal order Sordariales.</title>
        <authorList>
            <person name="Hensen N."/>
            <person name="Bonometti L."/>
            <person name="Westerberg I."/>
            <person name="Brannstrom I.O."/>
            <person name="Guillou S."/>
            <person name="Cros-Aarteil S."/>
            <person name="Calhoun S."/>
            <person name="Haridas S."/>
            <person name="Kuo A."/>
            <person name="Mondo S."/>
            <person name="Pangilinan J."/>
            <person name="Riley R."/>
            <person name="LaButti K."/>
            <person name="Andreopoulos B."/>
            <person name="Lipzen A."/>
            <person name="Chen C."/>
            <person name="Yan M."/>
            <person name="Daum C."/>
            <person name="Ng V."/>
            <person name="Clum A."/>
            <person name="Steindorff A."/>
            <person name="Ohm R.A."/>
            <person name="Martin F."/>
            <person name="Silar P."/>
            <person name="Natvig D.O."/>
            <person name="Lalanne C."/>
            <person name="Gautier V."/>
            <person name="Ament-Velasquez S.L."/>
            <person name="Kruys A."/>
            <person name="Hutchinson M.I."/>
            <person name="Powell A.J."/>
            <person name="Barry K."/>
            <person name="Miller A.N."/>
            <person name="Grigoriev I.V."/>
            <person name="Debuchy R."/>
            <person name="Gladieux P."/>
            <person name="Hiltunen Thoren M."/>
            <person name="Johannesson H."/>
        </authorList>
    </citation>
    <scope>NUCLEOTIDE SEQUENCE</scope>
    <source>
        <strain evidence="4">CBS 560.94</strain>
    </source>
</reference>
<accession>A0AAE0JQD0</accession>
<proteinExistence type="predicted"/>
<dbReference type="EMBL" id="JAUEPP010000001">
    <property type="protein sequence ID" value="KAK3355543.1"/>
    <property type="molecule type" value="Genomic_DNA"/>
</dbReference>
<keyword evidence="2" id="KW-0812">Transmembrane</keyword>
<dbReference type="Pfam" id="PF24864">
    <property type="entry name" value="DUF7730"/>
    <property type="match status" value="1"/>
</dbReference>
<feature type="domain" description="DUF7730" evidence="3">
    <location>
        <begin position="10"/>
        <end position="146"/>
    </location>
</feature>
<keyword evidence="2" id="KW-1133">Transmembrane helix</keyword>
<feature type="transmembrane region" description="Helical" evidence="2">
    <location>
        <begin position="357"/>
        <end position="376"/>
    </location>
</feature>
<dbReference type="AlphaFoldDB" id="A0AAE0JQD0"/>
<protein>
    <recommendedName>
        <fullName evidence="3">DUF7730 domain-containing protein</fullName>
    </recommendedName>
</protein>
<dbReference type="RefSeq" id="XP_062686921.1">
    <property type="nucleotide sequence ID" value="XM_062826096.1"/>
</dbReference>
<dbReference type="InterPro" id="IPR038883">
    <property type="entry name" value="AN11006-like"/>
</dbReference>
<organism evidence="4 5">
    <name type="scientific">Neurospora tetraspora</name>
    <dbReference type="NCBI Taxonomy" id="94610"/>
    <lineage>
        <taxon>Eukaryota</taxon>
        <taxon>Fungi</taxon>
        <taxon>Dikarya</taxon>
        <taxon>Ascomycota</taxon>
        <taxon>Pezizomycotina</taxon>
        <taxon>Sordariomycetes</taxon>
        <taxon>Sordariomycetidae</taxon>
        <taxon>Sordariales</taxon>
        <taxon>Sordariaceae</taxon>
        <taxon>Neurospora</taxon>
    </lineage>
</organism>
<sequence length="425" mass="48330">MSFTSTMSNNKTHFLRLPGEIRNQIYESLLVFSEPIVVHAEEWHEEHDGNNKSTKGDGVVRVHLDNASERKRWPLSSRLLTVFLICKQIHLEATAVFYSHNQFRAPPSLCRFPDAQLQSNYVMRGFIDRIGPRNLACLRHLCIPFPLDSGGQRYLDWPRRSFDGPLGLSPAKLDTLVLRANVVPGALPSLWRRCPNIEVIEFDLSWSGPGHSFWKGVRPYDREILLGSMDAAFREEFKRLRGIVVNIHYDGPIREISKSCEVLMEEMRGYGWKVEVRDCSGEKDQWLRIPYWHRPSPSHGFRWDGWMTDYSAAFAGGSGTQGDDDDGDGAEHHVKPTAERKRQFAKDVGRKIVRSRAFGWSVVVIFSPTIPVFMAIDSINKRRRKRKNEKLSPGPSTASLSHRGSLRDRGTAVGDVTSGMTSSIR</sequence>
<evidence type="ECO:0000259" key="3">
    <source>
        <dbReference type="Pfam" id="PF24864"/>
    </source>
</evidence>
<dbReference type="PANTHER" id="PTHR42085">
    <property type="entry name" value="F-BOX DOMAIN-CONTAINING PROTEIN"/>
    <property type="match status" value="1"/>
</dbReference>
<evidence type="ECO:0000313" key="4">
    <source>
        <dbReference type="EMBL" id="KAK3355543.1"/>
    </source>
</evidence>
<dbReference type="InterPro" id="IPR056632">
    <property type="entry name" value="DUF7730"/>
</dbReference>
<feature type="region of interest" description="Disordered" evidence="1">
    <location>
        <begin position="383"/>
        <end position="425"/>
    </location>
</feature>
<dbReference type="Proteomes" id="UP001278500">
    <property type="component" value="Unassembled WGS sequence"/>
</dbReference>
<keyword evidence="5" id="KW-1185">Reference proteome</keyword>
<comment type="caution">
    <text evidence="4">The sequence shown here is derived from an EMBL/GenBank/DDBJ whole genome shotgun (WGS) entry which is preliminary data.</text>
</comment>
<keyword evidence="2" id="KW-0472">Membrane</keyword>